<dbReference type="AlphaFoldDB" id="A0A835YHH4"/>
<evidence type="ECO:0000313" key="1">
    <source>
        <dbReference type="EMBL" id="KAG2501937.1"/>
    </source>
</evidence>
<dbReference type="EMBL" id="JAEHOE010000001">
    <property type="protein sequence ID" value="KAG2501937.1"/>
    <property type="molecule type" value="Genomic_DNA"/>
</dbReference>
<name>A0A835YHH4_9CHLO</name>
<dbReference type="Proteomes" id="UP000612055">
    <property type="component" value="Unassembled WGS sequence"/>
</dbReference>
<comment type="caution">
    <text evidence="1">The sequence shown here is derived from an EMBL/GenBank/DDBJ whole genome shotgun (WGS) entry which is preliminary data.</text>
</comment>
<reference evidence="1" key="1">
    <citation type="journal article" date="2020" name="bioRxiv">
        <title>Comparative genomics of Chlamydomonas.</title>
        <authorList>
            <person name="Craig R.J."/>
            <person name="Hasan A.R."/>
            <person name="Ness R.W."/>
            <person name="Keightley P.D."/>
        </authorList>
    </citation>
    <scope>NUCLEOTIDE SEQUENCE</scope>
    <source>
        <strain evidence="1">CCAP 11/70</strain>
    </source>
</reference>
<protein>
    <submittedName>
        <fullName evidence="1">Uncharacterized protein</fullName>
    </submittedName>
</protein>
<organism evidence="1 2">
    <name type="scientific">Edaphochlamys debaryana</name>
    <dbReference type="NCBI Taxonomy" id="47281"/>
    <lineage>
        <taxon>Eukaryota</taxon>
        <taxon>Viridiplantae</taxon>
        <taxon>Chlorophyta</taxon>
        <taxon>core chlorophytes</taxon>
        <taxon>Chlorophyceae</taxon>
        <taxon>CS clade</taxon>
        <taxon>Chlamydomonadales</taxon>
        <taxon>Chlamydomonadales incertae sedis</taxon>
        <taxon>Edaphochlamys</taxon>
    </lineage>
</organism>
<accession>A0A835YHH4</accession>
<evidence type="ECO:0000313" key="2">
    <source>
        <dbReference type="Proteomes" id="UP000612055"/>
    </source>
</evidence>
<proteinExistence type="predicted"/>
<sequence length="210" mass="23380">MATAGANVHIYELLQDVPLEFHPRIVAPFYAQQQQVTALALELAHKSDLLRTKDRELVDTEKQLILALAGANVRNIRSFLEYLLKQWAKEVTLTEEDMKRKRWAIFKKGLMRRRELVQCLQENVSSWVLPNMTPNQAVGNMAANLEAIMEDASNGIHSFDKSTGFTLLKTPYNGPTVAALACLAKSVKVPCRIIVQVDSSIGDGDNATST</sequence>
<dbReference type="OrthoDB" id="541717at2759"/>
<keyword evidence="2" id="KW-1185">Reference proteome</keyword>
<gene>
    <name evidence="1" type="ORF">HYH03_000435</name>
</gene>